<feature type="compositionally biased region" description="Low complexity" evidence="1">
    <location>
        <begin position="1"/>
        <end position="25"/>
    </location>
</feature>
<gene>
    <name evidence="2" type="ORF">G9Q37_12895</name>
</gene>
<protein>
    <submittedName>
        <fullName evidence="2">Uncharacterized protein</fullName>
    </submittedName>
</protein>
<sequence length="286" mass="32235">MNHVSLSFSKQASTSSSNSPSNRPSHSPPKQPAPAAQRPTDLSNLLTTPRTPQPLDDDAWSLQARPPDSTPMEARLLVNHIARGLYELEHCLRDPHCLLWRVESQHQAMATALHTLMTCDKTAAQWQQTHRLLVRFKQQCERAQVRYPHPFEPIERDAWLRARATYRTLDAPSPAAHRPRPDEQALTPPMHTSSLGKRPRLSAAALQSIPRSTPHPGGFDTACQMQALALDLKRALDDNTRVDQAVLALRRFQSDHPQAPVAGWIVQLQWSAFDRLAERWPTPLPF</sequence>
<feature type="compositionally biased region" description="Polar residues" evidence="1">
    <location>
        <begin position="40"/>
        <end position="50"/>
    </location>
</feature>
<feature type="region of interest" description="Disordered" evidence="1">
    <location>
        <begin position="170"/>
        <end position="199"/>
    </location>
</feature>
<dbReference type="EMBL" id="CP049989">
    <property type="protein sequence ID" value="QIM52974.1"/>
    <property type="molecule type" value="Genomic_DNA"/>
</dbReference>
<organism evidence="2 3">
    <name type="scientific">Hydrogenophaga crocea</name>
    <dbReference type="NCBI Taxonomy" id="2716225"/>
    <lineage>
        <taxon>Bacteria</taxon>
        <taxon>Pseudomonadati</taxon>
        <taxon>Pseudomonadota</taxon>
        <taxon>Betaproteobacteria</taxon>
        <taxon>Burkholderiales</taxon>
        <taxon>Comamonadaceae</taxon>
        <taxon>Hydrogenophaga</taxon>
    </lineage>
</organism>
<keyword evidence="3" id="KW-1185">Reference proteome</keyword>
<feature type="region of interest" description="Disordered" evidence="1">
    <location>
        <begin position="1"/>
        <end position="69"/>
    </location>
</feature>
<name>A0A6G8IIE9_9BURK</name>
<evidence type="ECO:0000313" key="2">
    <source>
        <dbReference type="EMBL" id="QIM52974.1"/>
    </source>
</evidence>
<dbReference type="KEGG" id="hcz:G9Q37_12895"/>
<evidence type="ECO:0000256" key="1">
    <source>
        <dbReference type="SAM" id="MobiDB-lite"/>
    </source>
</evidence>
<accession>A0A6G8IIE9</accession>
<reference evidence="2 3" key="1">
    <citation type="submission" date="2020-03" db="EMBL/GenBank/DDBJ databases">
        <title>Hydrogenophaga sp. nov. isolated from cyanobacterial mat.</title>
        <authorList>
            <person name="Thorat V."/>
            <person name="Kirdat K."/>
            <person name="Tiwarekar B."/>
            <person name="Costa E.D."/>
            <person name="Yadav A."/>
        </authorList>
    </citation>
    <scope>NUCLEOTIDE SEQUENCE [LARGE SCALE GENOMIC DNA]</scope>
    <source>
        <strain evidence="2 3">BA0156</strain>
    </source>
</reference>
<dbReference type="RefSeq" id="WP_166227591.1">
    <property type="nucleotide sequence ID" value="NZ_CP049989.1"/>
</dbReference>
<evidence type="ECO:0000313" key="3">
    <source>
        <dbReference type="Proteomes" id="UP000503162"/>
    </source>
</evidence>
<dbReference type="AlphaFoldDB" id="A0A6G8IIE9"/>
<proteinExistence type="predicted"/>
<dbReference type="Proteomes" id="UP000503162">
    <property type="component" value="Chromosome"/>
</dbReference>